<dbReference type="PANTHER" id="PTHR10574">
    <property type="entry name" value="NETRIN/LAMININ-RELATED"/>
    <property type="match status" value="1"/>
</dbReference>
<dbReference type="Gene3D" id="2.10.25.10">
    <property type="entry name" value="Laminin"/>
    <property type="match status" value="1"/>
</dbReference>
<keyword evidence="1" id="KW-1015">Disulfide bond</keyword>
<keyword evidence="2" id="KW-0424">Laminin EGF-like domain</keyword>
<reference evidence="3 4" key="1">
    <citation type="submission" date="2024-07" db="EMBL/GenBank/DDBJ databases">
        <title>Chromosome-level genome assembly of the water stick insect Ranatra chinensis (Heteroptera: Nepidae).</title>
        <authorList>
            <person name="Liu X."/>
        </authorList>
    </citation>
    <scope>NUCLEOTIDE SEQUENCE [LARGE SCALE GENOMIC DNA]</scope>
    <source>
        <strain evidence="3">Cailab_2021Rc</strain>
        <tissue evidence="3">Muscle</tissue>
    </source>
</reference>
<sequence>MCDKCCPLYNNEEWQEGPFNCAKCQCHGHAKACRYSSEIAAAAISLDASGNYSGGGECINCSVSYFNIYTIAELEHIRSQMNNIFPAWKSNYLWSLYMGAQVAACREWFLLKSKQVLNVLLW</sequence>
<dbReference type="Proteomes" id="UP001558652">
    <property type="component" value="Unassembled WGS sequence"/>
</dbReference>
<evidence type="ECO:0000313" key="3">
    <source>
        <dbReference type="EMBL" id="KAL1124509.1"/>
    </source>
</evidence>
<protein>
    <submittedName>
        <fullName evidence="3">Uncharacterized protein</fullName>
    </submittedName>
</protein>
<dbReference type="PANTHER" id="PTHR10574:SF406">
    <property type="entry name" value="LAMININ SUBUNIT ALPHA 5"/>
    <property type="match status" value="1"/>
</dbReference>
<evidence type="ECO:0000256" key="1">
    <source>
        <dbReference type="ARBA" id="ARBA00023157"/>
    </source>
</evidence>
<evidence type="ECO:0000313" key="4">
    <source>
        <dbReference type="Proteomes" id="UP001558652"/>
    </source>
</evidence>
<dbReference type="InterPro" id="IPR050440">
    <property type="entry name" value="Laminin/Netrin_ECM"/>
</dbReference>
<keyword evidence="4" id="KW-1185">Reference proteome</keyword>
<proteinExistence type="predicted"/>
<gene>
    <name evidence="3" type="ORF">AAG570_001135</name>
</gene>
<evidence type="ECO:0000256" key="2">
    <source>
        <dbReference type="ARBA" id="ARBA00023292"/>
    </source>
</evidence>
<organism evidence="3 4">
    <name type="scientific">Ranatra chinensis</name>
    <dbReference type="NCBI Taxonomy" id="642074"/>
    <lineage>
        <taxon>Eukaryota</taxon>
        <taxon>Metazoa</taxon>
        <taxon>Ecdysozoa</taxon>
        <taxon>Arthropoda</taxon>
        <taxon>Hexapoda</taxon>
        <taxon>Insecta</taxon>
        <taxon>Pterygota</taxon>
        <taxon>Neoptera</taxon>
        <taxon>Paraneoptera</taxon>
        <taxon>Hemiptera</taxon>
        <taxon>Heteroptera</taxon>
        <taxon>Panheteroptera</taxon>
        <taxon>Nepomorpha</taxon>
        <taxon>Nepidae</taxon>
        <taxon>Ranatrinae</taxon>
        <taxon>Ranatra</taxon>
    </lineage>
</organism>
<dbReference type="AlphaFoldDB" id="A0ABD0YBQ5"/>
<accession>A0ABD0YBQ5</accession>
<comment type="caution">
    <text evidence="3">The sequence shown here is derived from an EMBL/GenBank/DDBJ whole genome shotgun (WGS) entry which is preliminary data.</text>
</comment>
<name>A0ABD0YBQ5_9HEMI</name>
<dbReference type="EMBL" id="JBFDAA010000010">
    <property type="protein sequence ID" value="KAL1124509.1"/>
    <property type="molecule type" value="Genomic_DNA"/>
</dbReference>